<sequence>MNKMKRSDQHHTKLMLSGIVLSAAVSFFYFQQRSMKGKCICWHDLLADKTNFKKRTKQQLQVMGNAVQKLCKFDKNKLTDKQASALEILPVTTAASETGTEVGVSAPHSTAGTTSNCQVLVNYVDEDNNLIAQSEILRGKEGVSYASVFKPVKGYLLKKRTDNAKGRFKAEAQVVKYIYIKDSAYQAPTQNTK</sequence>
<proteinExistence type="predicted"/>
<evidence type="ECO:0000313" key="4">
    <source>
        <dbReference type="EMBL" id="SFD37402.1"/>
    </source>
</evidence>
<keyword evidence="1" id="KW-0677">Repeat</keyword>
<dbReference type="Pfam" id="PF06458">
    <property type="entry name" value="MucBP"/>
    <property type="match status" value="1"/>
</dbReference>
<protein>
    <submittedName>
        <fullName evidence="4">MucBP domain-containing protein</fullName>
    </submittedName>
</protein>
<keyword evidence="2" id="KW-0472">Membrane</keyword>
<evidence type="ECO:0000259" key="3">
    <source>
        <dbReference type="Pfam" id="PF06458"/>
    </source>
</evidence>
<gene>
    <name evidence="4" type="ORF">SAMN04487792_0558</name>
</gene>
<keyword evidence="2" id="KW-1133">Transmembrane helix</keyword>
<evidence type="ECO:0000256" key="1">
    <source>
        <dbReference type="ARBA" id="ARBA00022737"/>
    </source>
</evidence>
<accession>A0A1I1RTF0</accession>
<evidence type="ECO:0000256" key="2">
    <source>
        <dbReference type="SAM" id="Phobius"/>
    </source>
</evidence>
<dbReference type="AlphaFoldDB" id="A0A1I1RTF0"/>
<dbReference type="InterPro" id="IPR009459">
    <property type="entry name" value="MucBP_dom"/>
</dbReference>
<feature type="transmembrane region" description="Helical" evidence="2">
    <location>
        <begin position="12"/>
        <end position="30"/>
    </location>
</feature>
<dbReference type="EMBL" id="FOMN01000002">
    <property type="protein sequence ID" value="SFD37402.1"/>
    <property type="molecule type" value="Genomic_DNA"/>
</dbReference>
<feature type="domain" description="MucBP" evidence="3">
    <location>
        <begin position="118"/>
        <end position="179"/>
    </location>
</feature>
<organism evidence="4 5">
    <name type="scientific">Lactobacillus bombicola</name>
    <dbReference type="NCBI Taxonomy" id="1505723"/>
    <lineage>
        <taxon>Bacteria</taxon>
        <taxon>Bacillati</taxon>
        <taxon>Bacillota</taxon>
        <taxon>Bacilli</taxon>
        <taxon>Lactobacillales</taxon>
        <taxon>Lactobacillaceae</taxon>
        <taxon>Lactobacillus</taxon>
    </lineage>
</organism>
<evidence type="ECO:0000313" key="5">
    <source>
        <dbReference type="Proteomes" id="UP000199599"/>
    </source>
</evidence>
<name>A0A1I1RTF0_9LACO</name>
<dbReference type="Proteomes" id="UP000199599">
    <property type="component" value="Unassembled WGS sequence"/>
</dbReference>
<dbReference type="Gene3D" id="3.10.20.320">
    <property type="entry name" value="Putative peptidoglycan bound protein (lpxtg motif)"/>
    <property type="match status" value="1"/>
</dbReference>
<keyword evidence="2" id="KW-0812">Transmembrane</keyword>
<dbReference type="STRING" id="1505723.SAMN04487792_0558"/>
<reference evidence="5" key="1">
    <citation type="submission" date="2016-10" db="EMBL/GenBank/DDBJ databases">
        <authorList>
            <person name="Varghese N."/>
            <person name="Submissions S."/>
        </authorList>
    </citation>
    <scope>NUCLEOTIDE SEQUENCE [LARGE SCALE GENOMIC DNA]</scope>
    <source>
        <strain evidence="5">R-53102</strain>
    </source>
</reference>